<sequence length="166" mass="18600">MVNFRGQKSTALQTITLLSMCLITSMPFLFTWNGIQQRKNSWQEGTPGTTCPIPPGANFTYHFQVKDQIGSYFYYPTTSMHRGAGGYGMLKVHSRDLIPVPFDRPEAEYAVLAGDWYRKDHATLKRLLDSGRTLGRPDGVIINGKQGKGDGTDTPMFTMIPGKTYR</sequence>
<protein>
    <recommendedName>
        <fullName evidence="7">Plastocyanin-like domain-containing protein</fullName>
    </recommendedName>
</protein>
<keyword evidence="2" id="KW-0472">Membrane</keyword>
<evidence type="ECO:0000313" key="6">
    <source>
        <dbReference type="Proteomes" id="UP000834106"/>
    </source>
</evidence>
<feature type="domain" description="Plastocyanin-like" evidence="4">
    <location>
        <begin position="27"/>
        <end position="95"/>
    </location>
</feature>
<name>A0AAD2E2K1_9LAMI</name>
<dbReference type="Gene3D" id="2.60.40.420">
    <property type="entry name" value="Cupredoxins - blue copper proteins"/>
    <property type="match status" value="2"/>
</dbReference>
<dbReference type="Pfam" id="PF07732">
    <property type="entry name" value="Cu-oxidase_3"/>
    <property type="match status" value="1"/>
</dbReference>
<feature type="transmembrane region" description="Helical" evidence="2">
    <location>
        <begin position="12"/>
        <end position="32"/>
    </location>
</feature>
<dbReference type="InterPro" id="IPR045087">
    <property type="entry name" value="Cu-oxidase_fam"/>
</dbReference>
<dbReference type="EMBL" id="OU503047">
    <property type="protein sequence ID" value="CAI9772406.1"/>
    <property type="molecule type" value="Genomic_DNA"/>
</dbReference>
<evidence type="ECO:0000256" key="2">
    <source>
        <dbReference type="SAM" id="Phobius"/>
    </source>
</evidence>
<dbReference type="GO" id="GO:0005507">
    <property type="term" value="F:copper ion binding"/>
    <property type="evidence" value="ECO:0007669"/>
    <property type="project" value="InterPro"/>
</dbReference>
<proteinExistence type="inferred from homology"/>
<reference evidence="5" key="1">
    <citation type="submission" date="2023-05" db="EMBL/GenBank/DDBJ databases">
        <authorList>
            <person name="Huff M."/>
        </authorList>
    </citation>
    <scope>NUCLEOTIDE SEQUENCE</scope>
</reference>
<dbReference type="SUPFAM" id="SSF49503">
    <property type="entry name" value="Cupredoxins"/>
    <property type="match status" value="2"/>
</dbReference>
<dbReference type="GO" id="GO:0016491">
    <property type="term" value="F:oxidoreductase activity"/>
    <property type="evidence" value="ECO:0007669"/>
    <property type="project" value="TreeGrafter"/>
</dbReference>
<dbReference type="InterPro" id="IPR008972">
    <property type="entry name" value="Cupredoxin"/>
</dbReference>
<keyword evidence="6" id="KW-1185">Reference proteome</keyword>
<keyword evidence="2" id="KW-1133">Transmembrane helix</keyword>
<dbReference type="PANTHER" id="PTHR11709:SF510">
    <property type="entry name" value="L-ASCORBATE OXIDASE HOMOLOG"/>
    <property type="match status" value="1"/>
</dbReference>
<dbReference type="PANTHER" id="PTHR11709">
    <property type="entry name" value="MULTI-COPPER OXIDASE"/>
    <property type="match status" value="1"/>
</dbReference>
<gene>
    <name evidence="5" type="ORF">FPE_LOCUS19836</name>
</gene>
<evidence type="ECO:0000256" key="1">
    <source>
        <dbReference type="ARBA" id="ARBA00010609"/>
    </source>
</evidence>
<evidence type="ECO:0008006" key="7">
    <source>
        <dbReference type="Google" id="ProtNLM"/>
    </source>
</evidence>
<dbReference type="Proteomes" id="UP000834106">
    <property type="component" value="Chromosome 12"/>
</dbReference>
<dbReference type="InterPro" id="IPR001117">
    <property type="entry name" value="Cu-oxidase_2nd"/>
</dbReference>
<evidence type="ECO:0000259" key="3">
    <source>
        <dbReference type="Pfam" id="PF00394"/>
    </source>
</evidence>
<dbReference type="AlphaFoldDB" id="A0AAD2E2K1"/>
<evidence type="ECO:0000313" key="5">
    <source>
        <dbReference type="EMBL" id="CAI9772406.1"/>
    </source>
</evidence>
<comment type="similarity">
    <text evidence="1">Belongs to the multicopper oxidase family.</text>
</comment>
<dbReference type="InterPro" id="IPR011707">
    <property type="entry name" value="Cu-oxidase-like_N"/>
</dbReference>
<keyword evidence="2" id="KW-0812">Transmembrane</keyword>
<feature type="domain" description="Plastocyanin-like" evidence="3">
    <location>
        <begin position="108"/>
        <end position="166"/>
    </location>
</feature>
<dbReference type="Pfam" id="PF00394">
    <property type="entry name" value="Cu-oxidase"/>
    <property type="match status" value="1"/>
</dbReference>
<accession>A0AAD2E2K1</accession>
<evidence type="ECO:0000259" key="4">
    <source>
        <dbReference type="Pfam" id="PF07732"/>
    </source>
</evidence>
<organism evidence="5 6">
    <name type="scientific">Fraxinus pennsylvanica</name>
    <dbReference type="NCBI Taxonomy" id="56036"/>
    <lineage>
        <taxon>Eukaryota</taxon>
        <taxon>Viridiplantae</taxon>
        <taxon>Streptophyta</taxon>
        <taxon>Embryophyta</taxon>
        <taxon>Tracheophyta</taxon>
        <taxon>Spermatophyta</taxon>
        <taxon>Magnoliopsida</taxon>
        <taxon>eudicotyledons</taxon>
        <taxon>Gunneridae</taxon>
        <taxon>Pentapetalae</taxon>
        <taxon>asterids</taxon>
        <taxon>lamiids</taxon>
        <taxon>Lamiales</taxon>
        <taxon>Oleaceae</taxon>
        <taxon>Oleeae</taxon>
        <taxon>Fraxinus</taxon>
    </lineage>
</organism>